<name>A0A6A2ZP91_HIBSY</name>
<dbReference type="EMBL" id="VEPZ02001114">
    <property type="protein sequence ID" value="KAE8693688.1"/>
    <property type="molecule type" value="Genomic_DNA"/>
</dbReference>
<accession>A0A6A2ZP91</accession>
<dbReference type="InterPro" id="IPR037731">
    <property type="entry name" value="ASY3-like"/>
</dbReference>
<dbReference type="GO" id="GO:0051321">
    <property type="term" value="P:meiotic cell cycle"/>
    <property type="evidence" value="ECO:0007669"/>
    <property type="project" value="InterPro"/>
</dbReference>
<dbReference type="AlphaFoldDB" id="A0A6A2ZP91"/>
<comment type="caution">
    <text evidence="1">The sequence shown here is derived from an EMBL/GenBank/DDBJ whole genome shotgun (WGS) entry which is preliminary data.</text>
</comment>
<dbReference type="PANTHER" id="PTHR36027">
    <property type="entry name" value="MEIOSIS-SPECIFIC PROTEIN ASY3"/>
    <property type="match status" value="1"/>
</dbReference>
<dbReference type="PANTHER" id="PTHR36027:SF1">
    <property type="entry name" value="MEIOSIS-SPECIFIC PROTEIN ASY3"/>
    <property type="match status" value="1"/>
</dbReference>
<gene>
    <name evidence="1" type="ORF">F3Y22_tig00110794pilonHSYRG00087</name>
</gene>
<reference evidence="1" key="1">
    <citation type="submission" date="2019-09" db="EMBL/GenBank/DDBJ databases">
        <title>Draft genome information of white flower Hibiscus syriacus.</title>
        <authorList>
            <person name="Kim Y.-M."/>
        </authorList>
    </citation>
    <scope>NUCLEOTIDE SEQUENCE [LARGE SCALE GENOMIC DNA]</scope>
    <source>
        <strain evidence="1">YM2019G1</strain>
    </source>
</reference>
<sequence length="141" mass="16592">MEPRIPESSFCSIKDDKPRTVKWLVAIHPKQKDPFEFIVGHRENLISPETVISEKPNIEHFQSNGAGTGESYWFQESLEEDQEDELTRTITLLALALETFKRKMDSATRKKLIYRHAINMKLVVIFTHLPRSLDQERTWFY</sequence>
<proteinExistence type="predicted"/>
<protein>
    <submittedName>
        <fullName evidence="1">Uncharacterized protein</fullName>
    </submittedName>
</protein>
<dbReference type="Proteomes" id="UP000436088">
    <property type="component" value="Unassembled WGS sequence"/>
</dbReference>
<evidence type="ECO:0000313" key="1">
    <source>
        <dbReference type="EMBL" id="KAE8693688.1"/>
    </source>
</evidence>
<organism evidence="1 2">
    <name type="scientific">Hibiscus syriacus</name>
    <name type="common">Rose of Sharon</name>
    <dbReference type="NCBI Taxonomy" id="106335"/>
    <lineage>
        <taxon>Eukaryota</taxon>
        <taxon>Viridiplantae</taxon>
        <taxon>Streptophyta</taxon>
        <taxon>Embryophyta</taxon>
        <taxon>Tracheophyta</taxon>
        <taxon>Spermatophyta</taxon>
        <taxon>Magnoliopsida</taxon>
        <taxon>eudicotyledons</taxon>
        <taxon>Gunneridae</taxon>
        <taxon>Pentapetalae</taxon>
        <taxon>rosids</taxon>
        <taxon>malvids</taxon>
        <taxon>Malvales</taxon>
        <taxon>Malvaceae</taxon>
        <taxon>Malvoideae</taxon>
        <taxon>Hibiscus</taxon>
    </lineage>
</organism>
<evidence type="ECO:0000313" key="2">
    <source>
        <dbReference type="Proteomes" id="UP000436088"/>
    </source>
</evidence>
<keyword evidence="2" id="KW-1185">Reference proteome</keyword>